<evidence type="ECO:0000313" key="3">
    <source>
        <dbReference type="EMBL" id="RIA79649.1"/>
    </source>
</evidence>
<feature type="compositionally biased region" description="Low complexity" evidence="2">
    <location>
        <begin position="508"/>
        <end position="522"/>
    </location>
</feature>
<protein>
    <submittedName>
        <fullName evidence="3">Uncharacterized protein</fullName>
    </submittedName>
</protein>
<feature type="region of interest" description="Disordered" evidence="2">
    <location>
        <begin position="592"/>
        <end position="647"/>
    </location>
</feature>
<dbReference type="AlphaFoldDB" id="A0A397S4J2"/>
<feature type="region of interest" description="Disordered" evidence="2">
    <location>
        <begin position="469"/>
        <end position="522"/>
    </location>
</feature>
<gene>
    <name evidence="3" type="ORF">C1645_840208</name>
</gene>
<feature type="compositionally biased region" description="Polar residues" evidence="2">
    <location>
        <begin position="592"/>
        <end position="602"/>
    </location>
</feature>
<organism evidence="3 4">
    <name type="scientific">Glomus cerebriforme</name>
    <dbReference type="NCBI Taxonomy" id="658196"/>
    <lineage>
        <taxon>Eukaryota</taxon>
        <taxon>Fungi</taxon>
        <taxon>Fungi incertae sedis</taxon>
        <taxon>Mucoromycota</taxon>
        <taxon>Glomeromycotina</taxon>
        <taxon>Glomeromycetes</taxon>
        <taxon>Glomerales</taxon>
        <taxon>Glomeraceae</taxon>
        <taxon>Glomus</taxon>
    </lineage>
</organism>
<evidence type="ECO:0000313" key="4">
    <source>
        <dbReference type="Proteomes" id="UP000265703"/>
    </source>
</evidence>
<accession>A0A397S4J2</accession>
<feature type="compositionally biased region" description="Polar residues" evidence="2">
    <location>
        <begin position="489"/>
        <end position="499"/>
    </location>
</feature>
<comment type="caution">
    <text evidence="3">The sequence shown here is derived from an EMBL/GenBank/DDBJ whole genome shotgun (WGS) entry which is preliminary data.</text>
</comment>
<name>A0A397S4J2_9GLOM</name>
<feature type="coiled-coil region" evidence="1">
    <location>
        <begin position="523"/>
        <end position="557"/>
    </location>
</feature>
<dbReference type="Proteomes" id="UP000265703">
    <property type="component" value="Unassembled WGS sequence"/>
</dbReference>
<dbReference type="EMBL" id="QKYT01001200">
    <property type="protein sequence ID" value="RIA79649.1"/>
    <property type="molecule type" value="Genomic_DNA"/>
</dbReference>
<proteinExistence type="predicted"/>
<reference evidence="3 4" key="1">
    <citation type="submission" date="2018-06" db="EMBL/GenBank/DDBJ databases">
        <title>Comparative genomics reveals the genomic features of Rhizophagus irregularis, R. cerebriforme, R. diaphanum and Gigaspora rosea, and their symbiotic lifestyle signature.</title>
        <authorList>
            <person name="Morin E."/>
            <person name="San Clemente H."/>
            <person name="Chen E.C.H."/>
            <person name="De La Providencia I."/>
            <person name="Hainaut M."/>
            <person name="Kuo A."/>
            <person name="Kohler A."/>
            <person name="Murat C."/>
            <person name="Tang N."/>
            <person name="Roy S."/>
            <person name="Loubradou J."/>
            <person name="Henrissat B."/>
            <person name="Grigoriev I.V."/>
            <person name="Corradi N."/>
            <person name="Roux C."/>
            <person name="Martin F.M."/>
        </authorList>
    </citation>
    <scope>NUCLEOTIDE SEQUENCE [LARGE SCALE GENOMIC DNA]</scope>
    <source>
        <strain evidence="3 4">DAOM 227022</strain>
    </source>
</reference>
<keyword evidence="4" id="KW-1185">Reference proteome</keyword>
<feature type="region of interest" description="Disordered" evidence="2">
    <location>
        <begin position="683"/>
        <end position="735"/>
    </location>
</feature>
<feature type="compositionally biased region" description="Basic and acidic residues" evidence="2">
    <location>
        <begin position="617"/>
        <end position="627"/>
    </location>
</feature>
<feature type="compositionally biased region" description="Polar residues" evidence="2">
    <location>
        <begin position="632"/>
        <end position="647"/>
    </location>
</feature>
<evidence type="ECO:0000256" key="1">
    <source>
        <dbReference type="SAM" id="Coils"/>
    </source>
</evidence>
<feature type="compositionally biased region" description="Polar residues" evidence="2">
    <location>
        <begin position="690"/>
        <end position="725"/>
    </location>
</feature>
<sequence length="735" mass="83891">MSVKSSSSARVLRSSAKTIIENQNITQNSSIQGKNISDQTIETSFTQDTMEIDNVTDDNITLEDITPQNFSSSLTPSSSSTNNNITNIINNTIENIQNYDNNAHLTIENSIHAIQNNNASTVNSNKGKNKISQDNNQNKEILQAVSINKRDFNKVSNPNLERQNIPLNTKEPFNSQSPQQTVDHDIIDISDVVLNANQNQYIAFSPLNSFSTTTISELKLAIRKTFNKKFPNAFEGYLGIQNFKEPILEHKRLNTVRILDIPHTLETQTFLELVESKLGKINSYEEIIKKSSNQNNNFRKKDNRKPYFKQFKIEFASFDTIEKIITEDIWAIVHENACFRLVPNDNKADEYIRRTQCCYKITGIPVNLTLNTLKPFLNKIHARTCTFTHTHPRRLTKVAYVYLDIQNYVNKNRSAKLFNSNIHVLLPKTECCTVCGSSTHTHNSCSEASNLQETLKRLDHQIPLSTDDWNNRYGQVIHKNPRYPRPEHSSANNTNQQTPPKGHKGSSPNQKPPYYNNNQFPQNNYYNKEIEDLKKIVEQQNRTITKLTNTVELLNSKLIDNTKELITIKEQQIQNNIKSDIVINKLDDFITTSSTLNTNNKPHFSPRRKRRSNSPPKDNHSDSDKTRKTPKQFISPSQSTYESDTTSNFGSLNTVISNLNNIPTFNNSHMAIPNDNDYFSTGILSDDNETSTTNDPPHHANFNTDYNGNKQPTTQHRQQSTSWNPLSAWIGPNNQ</sequence>
<evidence type="ECO:0000256" key="2">
    <source>
        <dbReference type="SAM" id="MobiDB-lite"/>
    </source>
</evidence>
<keyword evidence="1" id="KW-0175">Coiled coil</keyword>